<feature type="transmembrane region" description="Helical" evidence="2">
    <location>
        <begin position="129"/>
        <end position="150"/>
    </location>
</feature>
<sequence>MRIDFTLEDAKAIDHILDDLKNKGQFLLEPESCEASVFARYTAYANHLADNKYVKTSHVKNYGISLYGLSLSGLDFINRGGLTAQFLKEQQKEDIASEIERLTKENLELQNNELKYKDKIRAQESIIRWWQVATAIAGLLGVLLVVLGYIL</sequence>
<reference evidence="3" key="1">
    <citation type="submission" date="2016-04" db="EMBL/GenBank/DDBJ databases">
        <authorList>
            <person name="Evans L.H."/>
            <person name="Alamgir A."/>
            <person name="Owens N."/>
            <person name="Weber N.D."/>
            <person name="Virtaneva K."/>
            <person name="Barbian K."/>
            <person name="Babar A."/>
            <person name="Rosenke K."/>
        </authorList>
    </citation>
    <scope>NUCLEOTIDE SEQUENCE</scope>
    <source>
        <strain evidence="3">86-2</strain>
    </source>
</reference>
<evidence type="ECO:0000313" key="3">
    <source>
        <dbReference type="EMBL" id="SBV94902.1"/>
    </source>
</evidence>
<evidence type="ECO:0000256" key="1">
    <source>
        <dbReference type="SAM" id="Coils"/>
    </source>
</evidence>
<dbReference type="RefSeq" id="WP_296947409.1">
    <property type="nucleotide sequence ID" value="NZ_LT599021.1"/>
</dbReference>
<dbReference type="AlphaFoldDB" id="A0A212J622"/>
<keyword evidence="1" id="KW-0175">Coiled coil</keyword>
<organism evidence="3">
    <name type="scientific">uncultured Dysgonomonas sp</name>
    <dbReference type="NCBI Taxonomy" id="206096"/>
    <lineage>
        <taxon>Bacteria</taxon>
        <taxon>Pseudomonadati</taxon>
        <taxon>Bacteroidota</taxon>
        <taxon>Bacteroidia</taxon>
        <taxon>Bacteroidales</taxon>
        <taxon>Dysgonomonadaceae</taxon>
        <taxon>Dysgonomonas</taxon>
        <taxon>environmental samples</taxon>
    </lineage>
</organism>
<keyword evidence="2" id="KW-0812">Transmembrane</keyword>
<proteinExistence type="predicted"/>
<feature type="coiled-coil region" evidence="1">
    <location>
        <begin position="92"/>
        <end position="119"/>
    </location>
</feature>
<dbReference type="EMBL" id="FLUL01000001">
    <property type="protein sequence ID" value="SBV94902.1"/>
    <property type="molecule type" value="Genomic_DNA"/>
</dbReference>
<accession>A0A212J622</accession>
<gene>
    <name evidence="3" type="ORF">KL86DYS2_10813</name>
</gene>
<evidence type="ECO:0000256" key="2">
    <source>
        <dbReference type="SAM" id="Phobius"/>
    </source>
</evidence>
<keyword evidence="2" id="KW-1133">Transmembrane helix</keyword>
<name>A0A212J622_9BACT</name>
<keyword evidence="2" id="KW-0472">Membrane</keyword>
<protein>
    <submittedName>
        <fullName evidence="3">Uncharacterized protein</fullName>
    </submittedName>
</protein>